<evidence type="ECO:0000256" key="2">
    <source>
        <dbReference type="ARBA" id="ARBA00022490"/>
    </source>
</evidence>
<dbReference type="CDD" id="cd02440">
    <property type="entry name" value="AdoMet_MTases"/>
    <property type="match status" value="1"/>
</dbReference>
<dbReference type="Pfam" id="PF06325">
    <property type="entry name" value="PrmA"/>
    <property type="match status" value="1"/>
</dbReference>
<dbReference type="SUPFAM" id="SSF53335">
    <property type="entry name" value="S-adenosyl-L-methionine-dependent methyltransferases"/>
    <property type="match status" value="1"/>
</dbReference>
<proteinExistence type="inferred from homology"/>
<dbReference type="GO" id="GO:0005840">
    <property type="term" value="C:ribosome"/>
    <property type="evidence" value="ECO:0007669"/>
    <property type="project" value="UniProtKB-KW"/>
</dbReference>
<dbReference type="AlphaFoldDB" id="A0A1J5SG85"/>
<dbReference type="HAMAP" id="MF_00735">
    <property type="entry name" value="Methyltr_PrmA"/>
    <property type="match status" value="1"/>
</dbReference>
<evidence type="ECO:0000256" key="1">
    <source>
        <dbReference type="ARBA" id="ARBA00009741"/>
    </source>
</evidence>
<dbReference type="InterPro" id="IPR004498">
    <property type="entry name" value="Ribosomal_PrmA_MeTrfase"/>
</dbReference>
<sequence>MSLCEVKVEIAHASADAADQLLLEAGAGSWSVLEDAIAKRAWVQAICADEAEARAQWADLGPRLEVAGVALGGSAEFRTLADADWKDSYKAHFKASRFGRLHWVPEWERPTTVLPEGDVVLWLDPGLAFGTGNHETTRLCCERLATLAEGRSDLGALRVIDAGCGSGILALSAVLLGFGRVEGFDNDPEAVRISGENAALNGLEGRVRFFEGDLVTGLAGRQADVLMANILADVLVRFAEPLLAAVAPGGSLILSGILAQECDNVRSEFVRKAPGWTVSTRTLGEWSDVCLVRQG</sequence>
<evidence type="ECO:0000256" key="5">
    <source>
        <dbReference type="ARBA" id="ARBA00022691"/>
    </source>
</evidence>
<dbReference type="GO" id="GO:0008276">
    <property type="term" value="F:protein methyltransferase activity"/>
    <property type="evidence" value="ECO:0007669"/>
    <property type="project" value="InterPro"/>
</dbReference>
<evidence type="ECO:0000256" key="3">
    <source>
        <dbReference type="ARBA" id="ARBA00022603"/>
    </source>
</evidence>
<evidence type="ECO:0000313" key="6">
    <source>
        <dbReference type="EMBL" id="OIR07457.1"/>
    </source>
</evidence>
<dbReference type="EMBL" id="MLJW01000037">
    <property type="protein sequence ID" value="OIR07457.1"/>
    <property type="molecule type" value="Genomic_DNA"/>
</dbReference>
<reference evidence="6" key="1">
    <citation type="submission" date="2016-10" db="EMBL/GenBank/DDBJ databases">
        <title>Sequence of Gallionella enrichment culture.</title>
        <authorList>
            <person name="Poehlein A."/>
            <person name="Muehling M."/>
            <person name="Daniel R."/>
        </authorList>
    </citation>
    <scope>NUCLEOTIDE SEQUENCE</scope>
</reference>
<dbReference type="Gene3D" id="3.40.50.150">
    <property type="entry name" value="Vaccinia Virus protein VP39"/>
    <property type="match status" value="1"/>
</dbReference>
<dbReference type="GO" id="GO:0032259">
    <property type="term" value="P:methylation"/>
    <property type="evidence" value="ECO:0007669"/>
    <property type="project" value="UniProtKB-KW"/>
</dbReference>
<keyword evidence="6" id="KW-0689">Ribosomal protein</keyword>
<dbReference type="EC" id="2.1.1.-" evidence="6"/>
<keyword evidence="3 6" id="KW-0489">Methyltransferase</keyword>
<dbReference type="PANTHER" id="PTHR43648">
    <property type="entry name" value="ELECTRON TRANSFER FLAVOPROTEIN BETA SUBUNIT LYSINE METHYLTRANSFERASE"/>
    <property type="match status" value="1"/>
</dbReference>
<evidence type="ECO:0000256" key="4">
    <source>
        <dbReference type="ARBA" id="ARBA00022679"/>
    </source>
</evidence>
<gene>
    <name evidence="6" type="primary">prmA_4</name>
    <name evidence="6" type="ORF">GALL_104160</name>
</gene>
<comment type="similarity">
    <text evidence="1">Belongs to the methyltransferase superfamily. PrmA family.</text>
</comment>
<keyword evidence="4 6" id="KW-0808">Transferase</keyword>
<keyword evidence="2" id="KW-0963">Cytoplasm</keyword>
<dbReference type="InterPro" id="IPR050078">
    <property type="entry name" value="Ribosomal_L11_MeTrfase_PrmA"/>
</dbReference>
<keyword evidence="5" id="KW-0949">S-adenosyl-L-methionine</keyword>
<name>A0A1J5SG85_9ZZZZ</name>
<dbReference type="InterPro" id="IPR029063">
    <property type="entry name" value="SAM-dependent_MTases_sf"/>
</dbReference>
<dbReference type="PANTHER" id="PTHR43648:SF1">
    <property type="entry name" value="ELECTRON TRANSFER FLAVOPROTEIN BETA SUBUNIT LYSINE METHYLTRANSFERASE"/>
    <property type="match status" value="1"/>
</dbReference>
<accession>A0A1J5SG85</accession>
<comment type="caution">
    <text evidence="6">The sequence shown here is derived from an EMBL/GenBank/DDBJ whole genome shotgun (WGS) entry which is preliminary data.</text>
</comment>
<organism evidence="6">
    <name type="scientific">mine drainage metagenome</name>
    <dbReference type="NCBI Taxonomy" id="410659"/>
    <lineage>
        <taxon>unclassified sequences</taxon>
        <taxon>metagenomes</taxon>
        <taxon>ecological metagenomes</taxon>
    </lineage>
</organism>
<protein>
    <submittedName>
        <fullName evidence="6">Ribosomal protein L11 methyltransferase</fullName>
        <ecNumber evidence="6">2.1.1.-</ecNumber>
    </submittedName>
</protein>
<keyword evidence="6" id="KW-0687">Ribonucleoprotein</keyword>